<keyword evidence="3" id="KW-1003">Cell membrane</keyword>
<keyword evidence="11" id="KW-0573">Peptidoglycan synthesis</keyword>
<dbReference type="SUPFAM" id="SSF56601">
    <property type="entry name" value="beta-lactamase/transpeptidase-like"/>
    <property type="match status" value="1"/>
</dbReference>
<name>A0A926NLQ6_9BACI</name>
<reference evidence="22" key="1">
    <citation type="submission" date="2020-09" db="EMBL/GenBank/DDBJ databases">
        <title>A novel bacterium of genus Bacillus, isolated from South China Sea.</title>
        <authorList>
            <person name="Huang H."/>
            <person name="Mo K."/>
            <person name="Hu Y."/>
        </authorList>
    </citation>
    <scope>NUCLEOTIDE SEQUENCE</scope>
    <source>
        <strain evidence="22">IB182487</strain>
    </source>
</reference>
<dbReference type="InterPro" id="IPR012338">
    <property type="entry name" value="Beta-lactam/transpept-like"/>
</dbReference>
<gene>
    <name evidence="22" type="ORF">IC621_24730</name>
</gene>
<evidence type="ECO:0000256" key="2">
    <source>
        <dbReference type="ARBA" id="ARBA00007739"/>
    </source>
</evidence>
<sequence length="688" mass="77114">MLGVNMEETTRSERKEKILTKGILIKIVILFFGFGALFFIVHNSLIASQNIGKLEKISANPTTIYDQNNELASRIGSGHTESVNVKDVPQHFIDALVATEDQKFYEHNGIDYFGITRAAVNNVLAGGIVEGGSTLTQQLAKNSLLTQDQTYLRKFKEYFISQKIEREYSKEEILEMYLNNVYFGEGAWGLKKAAKVYFAKDVQGLSVNESAILVGLIKAPTHYSPIKHYEKSLERRNVVLSLMNKQGLLSKSDLVEIKKEKVTLEKEELDPYKGRYPSYVDYIMEEAIERYGLTQNEILTRGLKIYTSLDQDMQGAAETVFKRDELFPEGGAKQQVEGGGILMDPKTGGIRALVGGRGDHSFREFNHATQLSRQPGSTMKPLAAYTPALEKGFEMNTPLKDEPIDFNGYKPKNFDGSFHGTVSMYEAFINSYNIPAVWTLNEIGISAGIDAVERFDLPITENDRNLGLALGGFDKGIAPIDLAEAYTTFPNEGKKSEAHAIEKIVDKDGNVIGEWEGKQKEVTSKEVANKITYMMMGVVNEGTGKKAKLDGGWDLAAKTGSTQHPDPAVDGVKDQWVVGFTPNVVGALWLGYDQTDKEHYLNTSSGATAVPIYKEVMQAALEGKEPQRFYLPAMRKPLSSNAITYDNEEENWDYAKERQRDMKKERDKWLEKRKDKQKEKGKGKERED</sequence>
<dbReference type="EMBL" id="JACXAI010000053">
    <property type="protein sequence ID" value="MBD1383395.1"/>
    <property type="molecule type" value="Genomic_DNA"/>
</dbReference>
<feature type="domain" description="Glycosyl transferase family 51" evidence="21">
    <location>
        <begin position="73"/>
        <end position="243"/>
    </location>
</feature>
<keyword evidence="12 19" id="KW-1133">Transmembrane helix</keyword>
<evidence type="ECO:0000256" key="9">
    <source>
        <dbReference type="ARBA" id="ARBA00022801"/>
    </source>
</evidence>
<dbReference type="AlphaFoldDB" id="A0A926NLQ6"/>
<dbReference type="GO" id="GO:0071555">
    <property type="term" value="P:cell wall organization"/>
    <property type="evidence" value="ECO:0007669"/>
    <property type="project" value="UniProtKB-KW"/>
</dbReference>
<proteinExistence type="inferred from homology"/>
<dbReference type="Proteomes" id="UP000626844">
    <property type="component" value="Unassembled WGS sequence"/>
</dbReference>
<dbReference type="Gene3D" id="3.40.710.10">
    <property type="entry name" value="DD-peptidase/beta-lactamase superfamily"/>
    <property type="match status" value="1"/>
</dbReference>
<keyword evidence="8 19" id="KW-0812">Transmembrane</keyword>
<dbReference type="InterPro" id="IPR050396">
    <property type="entry name" value="Glycosyltr_51/Transpeptidase"/>
</dbReference>
<organism evidence="22 23">
    <name type="scientific">Metabacillus arenae</name>
    <dbReference type="NCBI Taxonomy" id="2771434"/>
    <lineage>
        <taxon>Bacteria</taxon>
        <taxon>Bacillati</taxon>
        <taxon>Bacillota</taxon>
        <taxon>Bacilli</taxon>
        <taxon>Bacillales</taxon>
        <taxon>Bacillaceae</taxon>
        <taxon>Metabacillus</taxon>
    </lineage>
</organism>
<evidence type="ECO:0000313" key="22">
    <source>
        <dbReference type="EMBL" id="MBD1383395.1"/>
    </source>
</evidence>
<evidence type="ECO:0000256" key="3">
    <source>
        <dbReference type="ARBA" id="ARBA00022475"/>
    </source>
</evidence>
<dbReference type="InterPro" id="IPR001264">
    <property type="entry name" value="Glyco_trans_51"/>
</dbReference>
<evidence type="ECO:0000259" key="20">
    <source>
        <dbReference type="Pfam" id="PF00905"/>
    </source>
</evidence>
<keyword evidence="13 19" id="KW-0472">Membrane</keyword>
<keyword evidence="10" id="KW-0133">Cell shape</keyword>
<comment type="caution">
    <text evidence="22">The sequence shown here is derived from an EMBL/GenBank/DDBJ whole genome shotgun (WGS) entry which is preliminary data.</text>
</comment>
<comment type="similarity">
    <text evidence="1">In the C-terminal section; belongs to the transpeptidase family.</text>
</comment>
<evidence type="ECO:0000256" key="6">
    <source>
        <dbReference type="ARBA" id="ARBA00022676"/>
    </source>
</evidence>
<dbReference type="GO" id="GO:0030288">
    <property type="term" value="C:outer membrane-bounded periplasmic space"/>
    <property type="evidence" value="ECO:0007669"/>
    <property type="project" value="TreeGrafter"/>
</dbReference>
<dbReference type="InterPro" id="IPR023346">
    <property type="entry name" value="Lysozyme-like_dom_sf"/>
</dbReference>
<keyword evidence="23" id="KW-1185">Reference proteome</keyword>
<dbReference type="GO" id="GO:0008658">
    <property type="term" value="F:penicillin binding"/>
    <property type="evidence" value="ECO:0007669"/>
    <property type="project" value="InterPro"/>
</dbReference>
<evidence type="ECO:0000256" key="12">
    <source>
        <dbReference type="ARBA" id="ARBA00022989"/>
    </source>
</evidence>
<feature type="transmembrane region" description="Helical" evidence="19">
    <location>
        <begin position="23"/>
        <end position="41"/>
    </location>
</feature>
<dbReference type="GO" id="GO:0009252">
    <property type="term" value="P:peptidoglycan biosynthetic process"/>
    <property type="evidence" value="ECO:0007669"/>
    <property type="project" value="UniProtKB-KW"/>
</dbReference>
<dbReference type="GO" id="GO:0009002">
    <property type="term" value="F:serine-type D-Ala-D-Ala carboxypeptidase activity"/>
    <property type="evidence" value="ECO:0007669"/>
    <property type="project" value="UniProtKB-EC"/>
</dbReference>
<comment type="catalytic activity">
    <reaction evidence="16">
        <text>Preferential cleavage: (Ac)2-L-Lys-D-Ala-|-D-Ala. Also transpeptidation of peptidyl-alanyl moieties that are N-acyl substituents of D-alanine.</text>
        <dbReference type="EC" id="3.4.16.4"/>
    </reaction>
</comment>
<dbReference type="Pfam" id="PF00912">
    <property type="entry name" value="Transgly"/>
    <property type="match status" value="1"/>
</dbReference>
<evidence type="ECO:0000256" key="14">
    <source>
        <dbReference type="ARBA" id="ARBA00023268"/>
    </source>
</evidence>
<feature type="region of interest" description="Disordered" evidence="18">
    <location>
        <begin position="646"/>
        <end position="688"/>
    </location>
</feature>
<evidence type="ECO:0000313" key="23">
    <source>
        <dbReference type="Proteomes" id="UP000626844"/>
    </source>
</evidence>
<comment type="catalytic activity">
    <reaction evidence="17">
        <text>[GlcNAc-(1-&gt;4)-Mur2Ac(oyl-L-Ala-gamma-D-Glu-L-Lys-D-Ala-D-Ala)](n)-di-trans,octa-cis-undecaprenyl diphosphate + beta-D-GlcNAc-(1-&gt;4)-Mur2Ac(oyl-L-Ala-gamma-D-Glu-L-Lys-D-Ala-D-Ala)-di-trans,octa-cis-undecaprenyl diphosphate = [GlcNAc-(1-&gt;4)-Mur2Ac(oyl-L-Ala-gamma-D-Glu-L-Lys-D-Ala-D-Ala)](n+1)-di-trans,octa-cis-undecaprenyl diphosphate + di-trans,octa-cis-undecaprenyl diphosphate + H(+)</text>
        <dbReference type="Rhea" id="RHEA:23708"/>
        <dbReference type="Rhea" id="RHEA-COMP:9602"/>
        <dbReference type="Rhea" id="RHEA-COMP:9603"/>
        <dbReference type="ChEBI" id="CHEBI:15378"/>
        <dbReference type="ChEBI" id="CHEBI:58405"/>
        <dbReference type="ChEBI" id="CHEBI:60033"/>
        <dbReference type="ChEBI" id="CHEBI:78435"/>
        <dbReference type="EC" id="2.4.99.28"/>
    </reaction>
</comment>
<comment type="similarity">
    <text evidence="2">In the N-terminal section; belongs to the glycosyltransferase 51 family.</text>
</comment>
<evidence type="ECO:0000256" key="15">
    <source>
        <dbReference type="ARBA" id="ARBA00023316"/>
    </source>
</evidence>
<keyword evidence="4" id="KW-0121">Carboxypeptidase</keyword>
<evidence type="ECO:0000256" key="1">
    <source>
        <dbReference type="ARBA" id="ARBA00007090"/>
    </source>
</evidence>
<dbReference type="GO" id="GO:0006508">
    <property type="term" value="P:proteolysis"/>
    <property type="evidence" value="ECO:0007669"/>
    <property type="project" value="UniProtKB-KW"/>
</dbReference>
<evidence type="ECO:0000256" key="17">
    <source>
        <dbReference type="ARBA" id="ARBA00049902"/>
    </source>
</evidence>
<dbReference type="PANTHER" id="PTHR32282:SF32">
    <property type="entry name" value="PENICILLIN-BINDING PROTEIN 2A"/>
    <property type="match status" value="1"/>
</dbReference>
<accession>A0A926NLQ6</accession>
<evidence type="ECO:0000256" key="16">
    <source>
        <dbReference type="ARBA" id="ARBA00034000"/>
    </source>
</evidence>
<dbReference type="FunFam" id="1.10.3810.10:FF:000001">
    <property type="entry name" value="Penicillin-binding protein 1A"/>
    <property type="match status" value="1"/>
</dbReference>
<evidence type="ECO:0000259" key="21">
    <source>
        <dbReference type="Pfam" id="PF00912"/>
    </source>
</evidence>
<keyword evidence="5" id="KW-0645">Protease</keyword>
<dbReference type="NCBIfam" id="TIGR02074">
    <property type="entry name" value="PBP_1a_fam"/>
    <property type="match status" value="1"/>
</dbReference>
<dbReference type="PANTHER" id="PTHR32282">
    <property type="entry name" value="BINDING PROTEIN TRANSPEPTIDASE, PUTATIVE-RELATED"/>
    <property type="match status" value="1"/>
</dbReference>
<dbReference type="SUPFAM" id="SSF53955">
    <property type="entry name" value="Lysozyme-like"/>
    <property type="match status" value="1"/>
</dbReference>
<evidence type="ECO:0000256" key="18">
    <source>
        <dbReference type="SAM" id="MobiDB-lite"/>
    </source>
</evidence>
<dbReference type="GO" id="GO:0008955">
    <property type="term" value="F:peptidoglycan glycosyltransferase activity"/>
    <property type="evidence" value="ECO:0007669"/>
    <property type="project" value="UniProtKB-EC"/>
</dbReference>
<dbReference type="InterPro" id="IPR036950">
    <property type="entry name" value="PBP_transglycosylase"/>
</dbReference>
<evidence type="ECO:0000256" key="19">
    <source>
        <dbReference type="SAM" id="Phobius"/>
    </source>
</evidence>
<evidence type="ECO:0000256" key="8">
    <source>
        <dbReference type="ARBA" id="ARBA00022692"/>
    </source>
</evidence>
<evidence type="ECO:0000256" key="13">
    <source>
        <dbReference type="ARBA" id="ARBA00023136"/>
    </source>
</evidence>
<keyword evidence="14" id="KW-0511">Multifunctional enzyme</keyword>
<protein>
    <submittedName>
        <fullName evidence="22">PBP1A family penicillin-binding protein</fullName>
    </submittedName>
</protein>
<dbReference type="Gene3D" id="1.10.3810.10">
    <property type="entry name" value="Biosynthetic peptidoglycan transglycosylase-like"/>
    <property type="match status" value="1"/>
</dbReference>
<evidence type="ECO:0000256" key="4">
    <source>
        <dbReference type="ARBA" id="ARBA00022645"/>
    </source>
</evidence>
<evidence type="ECO:0000256" key="7">
    <source>
        <dbReference type="ARBA" id="ARBA00022679"/>
    </source>
</evidence>
<dbReference type="GO" id="GO:0008360">
    <property type="term" value="P:regulation of cell shape"/>
    <property type="evidence" value="ECO:0007669"/>
    <property type="project" value="UniProtKB-KW"/>
</dbReference>
<keyword evidence="7" id="KW-0808">Transferase</keyword>
<keyword evidence="6" id="KW-0328">Glycosyltransferase</keyword>
<evidence type="ECO:0000256" key="11">
    <source>
        <dbReference type="ARBA" id="ARBA00022984"/>
    </source>
</evidence>
<keyword evidence="15" id="KW-0961">Cell wall biogenesis/degradation</keyword>
<feature type="domain" description="Penicillin-binding protein transpeptidase" evidence="20">
    <location>
        <begin position="340"/>
        <end position="618"/>
    </location>
</feature>
<keyword evidence="9" id="KW-0378">Hydrolase</keyword>
<evidence type="ECO:0000256" key="5">
    <source>
        <dbReference type="ARBA" id="ARBA00022670"/>
    </source>
</evidence>
<evidence type="ECO:0000256" key="10">
    <source>
        <dbReference type="ARBA" id="ARBA00022960"/>
    </source>
</evidence>
<dbReference type="Pfam" id="PF00905">
    <property type="entry name" value="Transpeptidase"/>
    <property type="match status" value="1"/>
</dbReference>
<feature type="compositionally biased region" description="Basic and acidic residues" evidence="18">
    <location>
        <begin position="653"/>
        <end position="688"/>
    </location>
</feature>
<dbReference type="InterPro" id="IPR001460">
    <property type="entry name" value="PCN-bd_Tpept"/>
</dbReference>